<dbReference type="SUPFAM" id="SSF49299">
    <property type="entry name" value="PKD domain"/>
    <property type="match status" value="2"/>
</dbReference>
<dbReference type="EMBL" id="VDFR01000083">
    <property type="protein sequence ID" value="TNC43193.1"/>
    <property type="molecule type" value="Genomic_DNA"/>
</dbReference>
<dbReference type="InterPro" id="IPR000601">
    <property type="entry name" value="PKD_dom"/>
</dbReference>
<feature type="domain" description="PKD" evidence="2">
    <location>
        <begin position="830"/>
        <end position="912"/>
    </location>
</feature>
<reference evidence="4 5" key="1">
    <citation type="submission" date="2019-05" db="EMBL/GenBank/DDBJ databases">
        <title>Mumia sp. nov., isolated from the intestinal contents of plateau pika (Ochotona curzoniae) in the Qinghai-Tibet plateau of China.</title>
        <authorList>
            <person name="Tian Z."/>
        </authorList>
    </citation>
    <scope>NUCLEOTIDE SEQUENCE [LARGE SCALE GENOMIC DNA]</scope>
    <source>
        <strain evidence="5">527</strain>
        <strain evidence="4">Z527</strain>
    </source>
</reference>
<dbReference type="AlphaFoldDB" id="A0A5C4MGL1"/>
<feature type="domain" description="PKD" evidence="2">
    <location>
        <begin position="933"/>
        <end position="1001"/>
    </location>
</feature>
<dbReference type="InterPro" id="IPR013783">
    <property type="entry name" value="Ig-like_fold"/>
</dbReference>
<dbReference type="InterPro" id="IPR035986">
    <property type="entry name" value="PKD_dom_sf"/>
</dbReference>
<dbReference type="Gene3D" id="2.80.10.50">
    <property type="match status" value="1"/>
</dbReference>
<dbReference type="RefSeq" id="WP_139106414.1">
    <property type="nucleotide sequence ID" value="NZ_VDFR01000083.1"/>
</dbReference>
<dbReference type="EMBL" id="VDFR01000114">
    <property type="protein sequence ID" value="TNC39312.1"/>
    <property type="molecule type" value="Genomic_DNA"/>
</dbReference>
<comment type="caution">
    <text evidence="4">The sequence shown here is derived from an EMBL/GenBank/DDBJ whole genome shotgun (WGS) entry which is preliminary data.</text>
</comment>
<dbReference type="InterPro" id="IPR022409">
    <property type="entry name" value="PKD/Chitinase_dom"/>
</dbReference>
<protein>
    <submittedName>
        <fullName evidence="4">PKD domain-containing protein</fullName>
    </submittedName>
</protein>
<gene>
    <name evidence="4" type="ORF">FHE65_18870</name>
    <name evidence="3" type="ORF">FHE65_23880</name>
</gene>
<feature type="chain" id="PRO_5036138702" evidence="1">
    <location>
        <begin position="31"/>
        <end position="1207"/>
    </location>
</feature>
<dbReference type="SMART" id="SM00089">
    <property type="entry name" value="PKD"/>
    <property type="match status" value="2"/>
</dbReference>
<name>A0A5C4MGL1_9ACTN</name>
<evidence type="ECO:0000259" key="2">
    <source>
        <dbReference type="PROSITE" id="PS50093"/>
    </source>
</evidence>
<dbReference type="Gene3D" id="2.60.40.10">
    <property type="entry name" value="Immunoglobulins"/>
    <property type="match status" value="2"/>
</dbReference>
<evidence type="ECO:0000313" key="5">
    <source>
        <dbReference type="Proteomes" id="UP000306740"/>
    </source>
</evidence>
<dbReference type="PROSITE" id="PS50093">
    <property type="entry name" value="PKD"/>
    <property type="match status" value="2"/>
</dbReference>
<keyword evidence="1" id="KW-0732">Signal</keyword>
<evidence type="ECO:0000256" key="1">
    <source>
        <dbReference type="SAM" id="SignalP"/>
    </source>
</evidence>
<dbReference type="GO" id="GO:0005975">
    <property type="term" value="P:carbohydrate metabolic process"/>
    <property type="evidence" value="ECO:0007669"/>
    <property type="project" value="UniProtKB-ARBA"/>
</dbReference>
<sequence>MKRVLAAIGSTVLVVSAMLAAPAVLSSAEAAPSSGNLVGSDPADFTPHVLDGRVNSIAQVGGTMVLGGTFSRTRNSTSSAEIGRSNLLAFNATSGQITSFAPNPNGTINVVIPAGDGQSVYVGGSFTSIAGQAAKNVARVRVSDGALVPGFNGGSPTGVVKDLRLAGGRLWVAGAFTHISGKRQPALATINPSTGAFDPFMGLAVEGLHNGGYTTVGKIDVDPAASRLVGVGNFDMVEGSKNHQAFMLDISGSHAALANFQTSFYETPCSQSFDSYMRDVDFSPDGTFFVISTTGAYGGPDVACDTTARFEKSSAGTDLAPSWVDATGGDTTYGVEITDNAVYVGGHQRWQNNPYAGDTPGPGAVERPGIAALDPQNGLPMSWSPTRTRGVGVFDFLVTSQGLWVGSDTERIGAFEYHGRIALMPANGTAVPRVTTPGLPNEIYQAGTLGSASDPRVLYRVNAAGPELSAAKGIDWAADTDASPSQYHNGGNNRAGWGTAGSVDSTVPAGTPVDLFSSELWDGGGGEEMHWGFPVPAGTRVQVRLYFANQCSCTDDPGERRFSVAVDGSTVLPDFDIVAAAGHNRATMRAFDVTSDGNVDIDFGHIVENPLINGIEVINLDLPESPSTAGSLTKRSYNAGTVGPSVSAPAGGIDWNQARGAFMVNGQLYLALADGSFSRRSFDGTGFGGPAAVDTADQLVPLAAWRSDASQATGMFLDEGRLYYTRAGSSSLYYRYFTPESGVVGAKQLVASGNVDGIDFSKVKGMFSTGEKLFWATADGNLHRIDWQRGALHGQPDAGTHTVVSGPAVDGNAWASRAMFLFQNADGNGAGLPPAASFDSQCDSLTCAFDSSESTAPGGTISSYAWSFGDGATSTAANPSHTYAANGKYTVTLTVTTQAGASATTTRLITVTRVNKAPTAEFDVTCDQLVCAFDASSSTDPDGEIASYGWKIGTATAQGVTTQHTFAAAGTYSVTLTVTDNEGAQRQLSRDVQVTTAPAPALGHVAAASTNGNRSVHTVAIPAAVQAGDQLIATLNVNSSTATVTPPAGWTEIASADADGFRTRAWARTAVASDAGATLTAGTSALAKSAFTVAAYRSNTGKVTVAEAKVSSSSAVTSATSPSVSGVAGGWLVTSWGVKSSNALSWQLPAGSSARSMSTGSGGGAVSDALVDSGGALATGPAGGLTATFGAQVSRAATISLVLKAVP</sequence>
<dbReference type="InterPro" id="IPR021720">
    <property type="entry name" value="Malectin_dom"/>
</dbReference>
<dbReference type="Pfam" id="PF18911">
    <property type="entry name" value="PKD_4"/>
    <property type="match status" value="2"/>
</dbReference>
<organism evidence="4 5">
    <name type="scientific">Mumia zhuanghuii</name>
    <dbReference type="NCBI Taxonomy" id="2585211"/>
    <lineage>
        <taxon>Bacteria</taxon>
        <taxon>Bacillati</taxon>
        <taxon>Actinomycetota</taxon>
        <taxon>Actinomycetes</taxon>
        <taxon>Propionibacteriales</taxon>
        <taxon>Nocardioidaceae</taxon>
        <taxon>Mumia</taxon>
    </lineage>
</organism>
<evidence type="ECO:0000313" key="3">
    <source>
        <dbReference type="EMBL" id="TNC39312.1"/>
    </source>
</evidence>
<accession>A0A5C4MGL1</accession>
<dbReference type="SUPFAM" id="SSF75011">
    <property type="entry name" value="3-carboxy-cis,cis-mucoante lactonizing enzyme"/>
    <property type="match status" value="1"/>
</dbReference>
<evidence type="ECO:0000313" key="4">
    <source>
        <dbReference type="EMBL" id="TNC43193.1"/>
    </source>
</evidence>
<feature type="signal peptide" evidence="1">
    <location>
        <begin position="1"/>
        <end position="30"/>
    </location>
</feature>
<dbReference type="Pfam" id="PF11721">
    <property type="entry name" value="Malectin"/>
    <property type="match status" value="1"/>
</dbReference>
<proteinExistence type="predicted"/>
<dbReference type="Proteomes" id="UP000306740">
    <property type="component" value="Unassembled WGS sequence"/>
</dbReference>
<dbReference type="OrthoDB" id="9802683at2"/>
<dbReference type="CDD" id="cd00146">
    <property type="entry name" value="PKD"/>
    <property type="match status" value="2"/>
</dbReference>
<dbReference type="Gene3D" id="2.60.120.430">
    <property type="entry name" value="Galactose-binding lectin"/>
    <property type="match status" value="1"/>
</dbReference>